<dbReference type="EMBL" id="JH668228">
    <property type="protein sequence ID" value="EIM22394.1"/>
    <property type="molecule type" value="Genomic_DNA"/>
</dbReference>
<evidence type="ECO:0000256" key="2">
    <source>
        <dbReference type="ARBA" id="ARBA00022692"/>
    </source>
</evidence>
<dbReference type="InParanoid" id="I4YEK2"/>
<dbReference type="GeneID" id="18473708"/>
<evidence type="ECO:0000256" key="4">
    <source>
        <dbReference type="ARBA" id="ARBA00022989"/>
    </source>
</evidence>
<feature type="transmembrane region" description="Helical" evidence="6">
    <location>
        <begin position="73"/>
        <end position="93"/>
    </location>
</feature>
<evidence type="ECO:0000256" key="3">
    <source>
        <dbReference type="ARBA" id="ARBA00022824"/>
    </source>
</evidence>
<dbReference type="PANTHER" id="PTHR31394">
    <property type="entry name" value="TRANSMEMBRANE PROTEIN 199"/>
    <property type="match status" value="1"/>
</dbReference>
<dbReference type="PANTHER" id="PTHR31394:SF1">
    <property type="entry name" value="TRANSMEMBRANE PROTEIN 199"/>
    <property type="match status" value="1"/>
</dbReference>
<dbReference type="Pfam" id="PF11712">
    <property type="entry name" value="Vma12"/>
    <property type="match status" value="1"/>
</dbReference>
<keyword evidence="4 6" id="KW-1133">Transmembrane helix</keyword>
<protein>
    <submittedName>
        <fullName evidence="7">Uncharacterized protein</fullName>
    </submittedName>
</protein>
<evidence type="ECO:0000256" key="6">
    <source>
        <dbReference type="SAM" id="Phobius"/>
    </source>
</evidence>
<evidence type="ECO:0000313" key="8">
    <source>
        <dbReference type="Proteomes" id="UP000005242"/>
    </source>
</evidence>
<dbReference type="AlphaFoldDB" id="I4YEK2"/>
<accession>I4YEK2</accession>
<name>I4YEK2_WALMC</name>
<comment type="subcellular location">
    <subcellularLocation>
        <location evidence="1">Endoplasmic reticulum membrane</location>
        <topology evidence="1">Multi-pass membrane protein</topology>
    </subcellularLocation>
</comment>
<dbReference type="RefSeq" id="XP_006957643.1">
    <property type="nucleotide sequence ID" value="XM_006957581.1"/>
</dbReference>
<dbReference type="GO" id="GO:0070072">
    <property type="term" value="P:vacuolar proton-transporting V-type ATPase complex assembly"/>
    <property type="evidence" value="ECO:0007669"/>
    <property type="project" value="InterPro"/>
</dbReference>
<dbReference type="Proteomes" id="UP000005242">
    <property type="component" value="Unassembled WGS sequence"/>
</dbReference>
<keyword evidence="8" id="KW-1185">Reference proteome</keyword>
<dbReference type="GO" id="GO:0005789">
    <property type="term" value="C:endoplasmic reticulum membrane"/>
    <property type="evidence" value="ECO:0007669"/>
    <property type="project" value="UniProtKB-SubCell"/>
</dbReference>
<keyword evidence="2 6" id="KW-0812">Transmembrane</keyword>
<dbReference type="OMA" id="PSNEAYF"/>
<sequence>MKKIKDELNRKAYLEMVGSSLFPQDEQKRKRKSVYKETKDELQVITSVLFSMVAVATAIWWAGGTMNPTYKTLLAMFGAIAIAIVETALYVIIQMRKSETGRDTEERKKKSQ</sequence>
<evidence type="ECO:0000256" key="5">
    <source>
        <dbReference type="ARBA" id="ARBA00023136"/>
    </source>
</evidence>
<dbReference type="eggNOG" id="ENOG502SD8D">
    <property type="taxonomic scope" value="Eukaryota"/>
</dbReference>
<gene>
    <name evidence="7" type="ORF">WALSEDRAFT_60048</name>
</gene>
<keyword evidence="3" id="KW-0256">Endoplasmic reticulum</keyword>
<proteinExistence type="predicted"/>
<dbReference type="HOGENOM" id="CLU_2147810_0_0_1"/>
<dbReference type="InterPro" id="IPR021013">
    <property type="entry name" value="ATPase_Vma12"/>
</dbReference>
<keyword evidence="5 6" id="KW-0472">Membrane</keyword>
<feature type="transmembrane region" description="Helical" evidence="6">
    <location>
        <begin position="42"/>
        <end position="61"/>
    </location>
</feature>
<reference evidence="7 8" key="1">
    <citation type="journal article" date="2012" name="Fungal Genet. Biol.">
        <title>The genome of the xerotolerant mold Wallemia sebi reveals adaptations to osmotic stress and suggests cryptic sexual reproduction.</title>
        <authorList>
            <person name="Padamsee M."/>
            <person name="Kumar T.K.A."/>
            <person name="Riley R."/>
            <person name="Binder M."/>
            <person name="Boyd A."/>
            <person name="Calvo A.M."/>
            <person name="Furukawa K."/>
            <person name="Hesse C."/>
            <person name="Hohmann S."/>
            <person name="James T.Y."/>
            <person name="LaButti K."/>
            <person name="Lapidus A."/>
            <person name="Lindquist E."/>
            <person name="Lucas S."/>
            <person name="Miller K."/>
            <person name="Shantappa S."/>
            <person name="Grigoriev I.V."/>
            <person name="Hibbett D.S."/>
            <person name="McLaughlin D.J."/>
            <person name="Spatafora J.W."/>
            <person name="Aime M.C."/>
        </authorList>
    </citation>
    <scope>NUCLEOTIDE SEQUENCE [LARGE SCALE GENOMIC DNA]</scope>
    <source>
        <strain evidence="8">ATCC MYA-4683 / CBS 633.66</strain>
    </source>
</reference>
<organism evidence="7 8">
    <name type="scientific">Wallemia mellicola (strain ATCC MYA-4683 / CBS 633.66)</name>
    <name type="common">Wallemia sebi (CBS 633.66)</name>
    <dbReference type="NCBI Taxonomy" id="671144"/>
    <lineage>
        <taxon>Eukaryota</taxon>
        <taxon>Fungi</taxon>
        <taxon>Dikarya</taxon>
        <taxon>Basidiomycota</taxon>
        <taxon>Wallemiomycotina</taxon>
        <taxon>Wallemiomycetes</taxon>
        <taxon>Wallemiales</taxon>
        <taxon>Wallemiaceae</taxon>
        <taxon>Wallemia</taxon>
    </lineage>
</organism>
<dbReference type="KEGG" id="wse:WALSEDRAFT_60048"/>
<evidence type="ECO:0000256" key="1">
    <source>
        <dbReference type="ARBA" id="ARBA00004477"/>
    </source>
</evidence>
<evidence type="ECO:0000313" key="7">
    <source>
        <dbReference type="EMBL" id="EIM22394.1"/>
    </source>
</evidence>